<protein>
    <submittedName>
        <fullName evidence="1">Uncharacterized protein</fullName>
    </submittedName>
</protein>
<proteinExistence type="predicted"/>
<keyword evidence="2" id="KW-1185">Reference proteome</keyword>
<reference evidence="2" key="1">
    <citation type="journal article" date="2015" name="Nat. Genet.">
        <title>The genome and transcriptome of the zoonotic hookworm Ancylostoma ceylanicum identify infection-specific gene families.</title>
        <authorList>
            <person name="Schwarz E.M."/>
            <person name="Hu Y."/>
            <person name="Antoshechkin I."/>
            <person name="Miller M.M."/>
            <person name="Sternberg P.W."/>
            <person name="Aroian R.V."/>
        </authorList>
    </citation>
    <scope>NUCLEOTIDE SEQUENCE</scope>
    <source>
        <strain evidence="2">HY135</strain>
    </source>
</reference>
<organism evidence="1 2">
    <name type="scientific">Ancylostoma ceylanicum</name>
    <dbReference type="NCBI Taxonomy" id="53326"/>
    <lineage>
        <taxon>Eukaryota</taxon>
        <taxon>Metazoa</taxon>
        <taxon>Ecdysozoa</taxon>
        <taxon>Nematoda</taxon>
        <taxon>Chromadorea</taxon>
        <taxon>Rhabditida</taxon>
        <taxon>Rhabditina</taxon>
        <taxon>Rhabditomorpha</taxon>
        <taxon>Strongyloidea</taxon>
        <taxon>Ancylostomatidae</taxon>
        <taxon>Ancylostomatinae</taxon>
        <taxon>Ancylostoma</taxon>
    </lineage>
</organism>
<dbReference type="EMBL" id="JARK01001343">
    <property type="protein sequence ID" value="EYC28652.1"/>
    <property type="molecule type" value="Genomic_DNA"/>
</dbReference>
<accession>A0A016VNQ3</accession>
<gene>
    <name evidence="1" type="primary">Acey_s0007.g3340</name>
    <name evidence="1" type="ORF">Y032_0007g3340</name>
</gene>
<name>A0A016VNQ3_9BILA</name>
<dbReference type="AlphaFoldDB" id="A0A016VNQ3"/>
<comment type="caution">
    <text evidence="1">The sequence shown here is derived from an EMBL/GenBank/DDBJ whole genome shotgun (WGS) entry which is preliminary data.</text>
</comment>
<dbReference type="Proteomes" id="UP000024635">
    <property type="component" value="Unassembled WGS sequence"/>
</dbReference>
<sequence>MLRKQNANSLWKVRKAKSDHVLQTRELDVSSIARSGTERPTITVAVGKHAPVQRCSRAESTMMGDANGCINLNEHFLNPSSSCKRCADL</sequence>
<evidence type="ECO:0000313" key="1">
    <source>
        <dbReference type="EMBL" id="EYC28652.1"/>
    </source>
</evidence>
<evidence type="ECO:0000313" key="2">
    <source>
        <dbReference type="Proteomes" id="UP000024635"/>
    </source>
</evidence>